<name>A0A1U7NZR5_9DEIO</name>
<evidence type="ECO:0000313" key="4">
    <source>
        <dbReference type="Proteomes" id="UP000186607"/>
    </source>
</evidence>
<dbReference type="InterPro" id="IPR050114">
    <property type="entry name" value="UPF0173_UPF0282_UlaG_hydrolase"/>
</dbReference>
<dbReference type="InterPro" id="IPR036866">
    <property type="entry name" value="RibonucZ/Hydroxyglut_hydro"/>
</dbReference>
<reference evidence="3 4" key="1">
    <citation type="submission" date="2017-01" db="EMBL/GenBank/DDBJ databases">
        <title>Genome Analysis of Deinococcus marmoris KOPRI26562.</title>
        <authorList>
            <person name="Kim J.H."/>
            <person name="Oh H.-M."/>
        </authorList>
    </citation>
    <scope>NUCLEOTIDE SEQUENCE [LARGE SCALE GENOMIC DNA]</scope>
    <source>
        <strain evidence="3 4">KOPRI26562</strain>
    </source>
</reference>
<keyword evidence="4" id="KW-1185">Reference proteome</keyword>
<dbReference type="Proteomes" id="UP000186607">
    <property type="component" value="Unassembled WGS sequence"/>
</dbReference>
<proteinExistence type="predicted"/>
<dbReference type="PANTHER" id="PTHR43546">
    <property type="entry name" value="UPF0173 METAL-DEPENDENT HYDROLASE MJ1163-RELATED"/>
    <property type="match status" value="1"/>
</dbReference>
<dbReference type="PANTHER" id="PTHR43546:SF9">
    <property type="entry name" value="L-ASCORBATE-6-PHOSPHATE LACTONASE ULAG-RELATED"/>
    <property type="match status" value="1"/>
</dbReference>
<sequence>MQLQLIRNATLRLEYAGHTLLIDPFLAEKHSLPPFAGLENNPTTGLPVTPSAVLDGVELTLISHLHADHFDPAAQELLPKDMPIFCQSGDETAIQGFGFQQVTPLAGEVQWKNITLRPTPGQHGSGPILEQMGSVIGLVLQGEGEPTVYWLGDTILTPEVQGVLQEVQPNVVIVHAGGATLGGTVLIMDAGQTLEVCRAASGATVVATHLESLDHCTVSRAALKAAAQDAGIQNLRVPEDGETLKL</sequence>
<comment type="caution">
    <text evidence="3">The sequence shown here is derived from an EMBL/GenBank/DDBJ whole genome shotgun (WGS) entry which is preliminary data.</text>
</comment>
<evidence type="ECO:0000313" key="3">
    <source>
        <dbReference type="EMBL" id="OLV18409.1"/>
    </source>
</evidence>
<dbReference type="Gene3D" id="3.60.15.10">
    <property type="entry name" value="Ribonuclease Z/Hydroxyacylglutathione hydrolase-like"/>
    <property type="match status" value="1"/>
</dbReference>
<dbReference type="RefSeq" id="WP_075832181.1">
    <property type="nucleotide sequence ID" value="NZ_MSTI01000068.1"/>
</dbReference>
<dbReference type="OrthoDB" id="9805728at2"/>
<organism evidence="3 4">
    <name type="scientific">Deinococcus marmoris</name>
    <dbReference type="NCBI Taxonomy" id="249408"/>
    <lineage>
        <taxon>Bacteria</taxon>
        <taxon>Thermotogati</taxon>
        <taxon>Deinococcota</taxon>
        <taxon>Deinococci</taxon>
        <taxon>Deinococcales</taxon>
        <taxon>Deinococcaceae</taxon>
        <taxon>Deinococcus</taxon>
    </lineage>
</organism>
<gene>
    <name evidence="3" type="ORF">BOO71_0006322</name>
</gene>
<dbReference type="STRING" id="249408.BOO71_0006322"/>
<dbReference type="AlphaFoldDB" id="A0A1U7NZR5"/>
<evidence type="ECO:0000256" key="1">
    <source>
        <dbReference type="ARBA" id="ARBA00022801"/>
    </source>
</evidence>
<dbReference type="EMBL" id="MSTI01000068">
    <property type="protein sequence ID" value="OLV18409.1"/>
    <property type="molecule type" value="Genomic_DNA"/>
</dbReference>
<evidence type="ECO:0000259" key="2">
    <source>
        <dbReference type="Pfam" id="PF12706"/>
    </source>
</evidence>
<dbReference type="InterPro" id="IPR001279">
    <property type="entry name" value="Metallo-B-lactamas"/>
</dbReference>
<dbReference type="SUPFAM" id="SSF56281">
    <property type="entry name" value="Metallo-hydrolase/oxidoreductase"/>
    <property type="match status" value="1"/>
</dbReference>
<protein>
    <submittedName>
        <fullName evidence="3">Exported protein</fullName>
    </submittedName>
</protein>
<dbReference type="Pfam" id="PF12706">
    <property type="entry name" value="Lactamase_B_2"/>
    <property type="match status" value="1"/>
</dbReference>
<keyword evidence="1" id="KW-0378">Hydrolase</keyword>
<dbReference type="GO" id="GO:0016787">
    <property type="term" value="F:hydrolase activity"/>
    <property type="evidence" value="ECO:0007669"/>
    <property type="project" value="UniProtKB-KW"/>
</dbReference>
<feature type="domain" description="Metallo-beta-lactamase" evidence="2">
    <location>
        <begin position="18"/>
        <end position="209"/>
    </location>
</feature>
<accession>A0A1U7NZR5</accession>